<reference evidence="1 2" key="1">
    <citation type="journal article" date="2023" name="Science">
        <title>Complex scaffold remodeling in plant triterpene biosynthesis.</title>
        <authorList>
            <person name="De La Pena R."/>
            <person name="Hodgson H."/>
            <person name="Liu J.C."/>
            <person name="Stephenson M.J."/>
            <person name="Martin A.C."/>
            <person name="Owen C."/>
            <person name="Harkess A."/>
            <person name="Leebens-Mack J."/>
            <person name="Jimenez L.E."/>
            <person name="Osbourn A."/>
            <person name="Sattely E.S."/>
        </authorList>
    </citation>
    <scope>NUCLEOTIDE SEQUENCE [LARGE SCALE GENOMIC DNA]</scope>
    <source>
        <strain evidence="2">cv. JPN11</strain>
        <tissue evidence="1">Leaf</tissue>
    </source>
</reference>
<comment type="caution">
    <text evidence="1">The sequence shown here is derived from an EMBL/GenBank/DDBJ whole genome shotgun (WGS) entry which is preliminary data.</text>
</comment>
<dbReference type="EMBL" id="CM051398">
    <property type="protein sequence ID" value="KAJ4718836.1"/>
    <property type="molecule type" value="Genomic_DNA"/>
</dbReference>
<protein>
    <submittedName>
        <fullName evidence="1">Disease resistance protein</fullName>
    </submittedName>
</protein>
<name>A0ACC1Y516_MELAZ</name>
<keyword evidence="2" id="KW-1185">Reference proteome</keyword>
<sequence length="440" mass="48816">MLGRLQILEDLEVRCCDSLEEVFEFQTLSGQMAPAIAAAPLRKLHFCCLPNLKHVWDMDSQTILAFDSLLKMRVHVCRGLKSLFPASIANDLHKLEELEICCCSLENIIAEDDKVEESVIPRFRFPRLTSLTLRCLPALKAFHPKTHISDWPALKKMEVSGCTTGCGTVQILVSEFQSQLNHLQSLFLVDKVIVAKEGEEDAADKIVVPLLKSVILESLPDLTCFYSGSSVLKCPSLETIAITNCTRMEAFVFPNMPDLSLQSAPFFSDRVSCATCIGGIATVLCLIEMICHRKLLATSYIHNLILRYLLRSGTVKNLGELQQVSISKCTSIEAAILMEEEGMSQKMTFPRQDCWSSKIFQASKCSAIALEIQLCSQDYQSLMIDKCGSMKTFVSNSISAIAQGSAENVHSDVPLFDEKLIDSFNATATQTLGCKMEFIL</sequence>
<proteinExistence type="predicted"/>
<organism evidence="1 2">
    <name type="scientific">Melia azedarach</name>
    <name type="common">Chinaberry tree</name>
    <dbReference type="NCBI Taxonomy" id="155640"/>
    <lineage>
        <taxon>Eukaryota</taxon>
        <taxon>Viridiplantae</taxon>
        <taxon>Streptophyta</taxon>
        <taxon>Embryophyta</taxon>
        <taxon>Tracheophyta</taxon>
        <taxon>Spermatophyta</taxon>
        <taxon>Magnoliopsida</taxon>
        <taxon>eudicotyledons</taxon>
        <taxon>Gunneridae</taxon>
        <taxon>Pentapetalae</taxon>
        <taxon>rosids</taxon>
        <taxon>malvids</taxon>
        <taxon>Sapindales</taxon>
        <taxon>Meliaceae</taxon>
        <taxon>Melia</taxon>
    </lineage>
</organism>
<evidence type="ECO:0000313" key="1">
    <source>
        <dbReference type="EMBL" id="KAJ4718836.1"/>
    </source>
</evidence>
<gene>
    <name evidence="1" type="ORF">OWV82_010469</name>
</gene>
<evidence type="ECO:0000313" key="2">
    <source>
        <dbReference type="Proteomes" id="UP001164539"/>
    </source>
</evidence>
<dbReference type="Proteomes" id="UP001164539">
    <property type="component" value="Chromosome 5"/>
</dbReference>
<accession>A0ACC1Y516</accession>